<gene>
    <name evidence="4" type="ORF">N7515_002042</name>
</gene>
<dbReference type="OrthoDB" id="337038at2759"/>
<keyword evidence="1" id="KW-1133">Transmembrane helix</keyword>
<dbReference type="InterPro" id="IPR014044">
    <property type="entry name" value="CAP_dom"/>
</dbReference>
<accession>A0A9W9HAU9</accession>
<evidence type="ECO:0000256" key="2">
    <source>
        <dbReference type="SAM" id="SignalP"/>
    </source>
</evidence>
<dbReference type="Gene3D" id="3.40.33.10">
    <property type="entry name" value="CAP"/>
    <property type="match status" value="1"/>
</dbReference>
<feature type="domain" description="SCP" evidence="3">
    <location>
        <begin position="56"/>
        <end position="224"/>
    </location>
</feature>
<protein>
    <submittedName>
        <fullName evidence="4">SCP-like extracellular protein</fullName>
    </submittedName>
</protein>
<evidence type="ECO:0000259" key="3">
    <source>
        <dbReference type="SMART" id="SM00198"/>
    </source>
</evidence>
<evidence type="ECO:0000256" key="1">
    <source>
        <dbReference type="SAM" id="Phobius"/>
    </source>
</evidence>
<organism evidence="4 5">
    <name type="scientific">Penicillium bovifimosum</name>
    <dbReference type="NCBI Taxonomy" id="126998"/>
    <lineage>
        <taxon>Eukaryota</taxon>
        <taxon>Fungi</taxon>
        <taxon>Dikarya</taxon>
        <taxon>Ascomycota</taxon>
        <taxon>Pezizomycotina</taxon>
        <taxon>Eurotiomycetes</taxon>
        <taxon>Eurotiomycetidae</taxon>
        <taxon>Eurotiales</taxon>
        <taxon>Aspergillaceae</taxon>
        <taxon>Penicillium</taxon>
    </lineage>
</organism>
<evidence type="ECO:0000313" key="4">
    <source>
        <dbReference type="EMBL" id="KAJ5143255.1"/>
    </source>
</evidence>
<evidence type="ECO:0000313" key="5">
    <source>
        <dbReference type="Proteomes" id="UP001149079"/>
    </source>
</evidence>
<dbReference type="GO" id="GO:0005576">
    <property type="term" value="C:extracellular region"/>
    <property type="evidence" value="ECO:0007669"/>
    <property type="project" value="InterPro"/>
</dbReference>
<keyword evidence="1" id="KW-0812">Transmembrane</keyword>
<keyword evidence="5" id="KW-1185">Reference proteome</keyword>
<keyword evidence="2" id="KW-0732">Signal</keyword>
<comment type="caution">
    <text evidence="4">The sequence shown here is derived from an EMBL/GenBank/DDBJ whole genome shotgun (WGS) entry which is preliminary data.</text>
</comment>
<feature type="signal peptide" evidence="2">
    <location>
        <begin position="1"/>
        <end position="28"/>
    </location>
</feature>
<feature type="transmembrane region" description="Helical" evidence="1">
    <location>
        <begin position="298"/>
        <end position="315"/>
    </location>
</feature>
<dbReference type="RefSeq" id="XP_056524899.1">
    <property type="nucleotide sequence ID" value="XM_056662786.1"/>
</dbReference>
<dbReference type="SUPFAM" id="SSF55797">
    <property type="entry name" value="PR-1-like"/>
    <property type="match status" value="1"/>
</dbReference>
<dbReference type="GeneID" id="81401956"/>
<feature type="chain" id="PRO_5040949899" evidence="2">
    <location>
        <begin position="29"/>
        <end position="316"/>
    </location>
</feature>
<sequence>MPQTNNPTKRWLQVAILLLATQTLPTTAVETVWITVTLPAPTQTVPLSPSYTSASEFQDSVLRVTNQYRAWHQASPLTWNNTLADYSRNWAESCVWQHSHGPYGENLAYGFANASAAVIAWGEERTKYDFSLPTGFSEETGHFTQLVWRATTQVGCAAVNCGYSNSNGKRDVPVDDHVPEGTVTTPRFADDEDGGDGGLVKRAELRAQGWYVVCEYSPPGNVVGQNNLYFRRNVLPSIGSEVLGAALTTTLSLSSAEAASITSLSQMSPATSAATSSAMGSLSESTGGAKRFGLDSPFGMMLVALGAVCIGTVLYA</sequence>
<dbReference type="Proteomes" id="UP001149079">
    <property type="component" value="Unassembled WGS sequence"/>
</dbReference>
<dbReference type="PRINTS" id="PR00837">
    <property type="entry name" value="V5TPXLIKE"/>
</dbReference>
<dbReference type="SMART" id="SM00198">
    <property type="entry name" value="SCP"/>
    <property type="match status" value="1"/>
</dbReference>
<dbReference type="InterPro" id="IPR035940">
    <property type="entry name" value="CAP_sf"/>
</dbReference>
<dbReference type="PROSITE" id="PS01009">
    <property type="entry name" value="CRISP_1"/>
    <property type="match status" value="1"/>
</dbReference>
<reference evidence="4" key="1">
    <citation type="submission" date="2022-11" db="EMBL/GenBank/DDBJ databases">
        <authorList>
            <person name="Petersen C."/>
        </authorList>
    </citation>
    <scope>NUCLEOTIDE SEQUENCE</scope>
    <source>
        <strain evidence="4">IBT 22155</strain>
    </source>
</reference>
<dbReference type="EMBL" id="JAPQKL010000002">
    <property type="protein sequence ID" value="KAJ5143255.1"/>
    <property type="molecule type" value="Genomic_DNA"/>
</dbReference>
<name>A0A9W9HAU9_9EURO</name>
<dbReference type="Pfam" id="PF00188">
    <property type="entry name" value="CAP"/>
    <property type="match status" value="1"/>
</dbReference>
<dbReference type="InterPro" id="IPR001283">
    <property type="entry name" value="CRISP-related"/>
</dbReference>
<dbReference type="InterPro" id="IPR018244">
    <property type="entry name" value="Allrgn_V5/Tpx1_CS"/>
</dbReference>
<dbReference type="AlphaFoldDB" id="A0A9W9HAU9"/>
<proteinExistence type="predicted"/>
<keyword evidence="1" id="KW-0472">Membrane</keyword>
<dbReference type="PANTHER" id="PTHR10334">
    <property type="entry name" value="CYSTEINE-RICH SECRETORY PROTEIN-RELATED"/>
    <property type="match status" value="1"/>
</dbReference>
<reference evidence="4" key="2">
    <citation type="journal article" date="2023" name="IMA Fungus">
        <title>Comparative genomic study of the Penicillium genus elucidates a diverse pangenome and 15 lateral gene transfer events.</title>
        <authorList>
            <person name="Petersen C."/>
            <person name="Sorensen T."/>
            <person name="Nielsen M.R."/>
            <person name="Sondergaard T.E."/>
            <person name="Sorensen J.L."/>
            <person name="Fitzpatrick D.A."/>
            <person name="Frisvad J.C."/>
            <person name="Nielsen K.L."/>
        </authorList>
    </citation>
    <scope>NUCLEOTIDE SEQUENCE</scope>
    <source>
        <strain evidence="4">IBT 22155</strain>
    </source>
</reference>